<dbReference type="InterPro" id="IPR010982">
    <property type="entry name" value="Lambda_DNA-bd_dom_sf"/>
</dbReference>
<dbReference type="PROSITE" id="PS50932">
    <property type="entry name" value="HTH_LACI_2"/>
    <property type="match status" value="1"/>
</dbReference>
<dbReference type="AlphaFoldDB" id="A0AA48HYQ0"/>
<dbReference type="InterPro" id="IPR028082">
    <property type="entry name" value="Peripla_BP_I"/>
</dbReference>
<keyword evidence="6" id="KW-1185">Reference proteome</keyword>
<evidence type="ECO:0000256" key="3">
    <source>
        <dbReference type="ARBA" id="ARBA00023163"/>
    </source>
</evidence>
<keyword evidence="1" id="KW-0805">Transcription regulation</keyword>
<evidence type="ECO:0000313" key="5">
    <source>
        <dbReference type="EMBL" id="BDX08278.1"/>
    </source>
</evidence>
<dbReference type="Gene3D" id="3.40.50.2300">
    <property type="match status" value="2"/>
</dbReference>
<name>A0AA48HYQ0_9ALTE</name>
<dbReference type="PROSITE" id="PS00356">
    <property type="entry name" value="HTH_LACI_1"/>
    <property type="match status" value="1"/>
</dbReference>
<dbReference type="InterPro" id="IPR046335">
    <property type="entry name" value="LacI/GalR-like_sensor"/>
</dbReference>
<evidence type="ECO:0000313" key="6">
    <source>
        <dbReference type="Proteomes" id="UP001333710"/>
    </source>
</evidence>
<organism evidence="5 6">
    <name type="scientific">Planctobacterium marinum</name>
    <dbReference type="NCBI Taxonomy" id="1631968"/>
    <lineage>
        <taxon>Bacteria</taxon>
        <taxon>Pseudomonadati</taxon>
        <taxon>Pseudomonadota</taxon>
        <taxon>Gammaproteobacteria</taxon>
        <taxon>Alteromonadales</taxon>
        <taxon>Alteromonadaceae</taxon>
        <taxon>Planctobacterium</taxon>
    </lineage>
</organism>
<dbReference type="GO" id="GO:0003700">
    <property type="term" value="F:DNA-binding transcription factor activity"/>
    <property type="evidence" value="ECO:0007669"/>
    <property type="project" value="TreeGrafter"/>
</dbReference>
<dbReference type="PANTHER" id="PTHR30146">
    <property type="entry name" value="LACI-RELATED TRANSCRIPTIONAL REPRESSOR"/>
    <property type="match status" value="1"/>
</dbReference>
<gene>
    <name evidence="5" type="primary">cebR</name>
    <name evidence="5" type="ORF">MACH26_37990</name>
</gene>
<reference evidence="5" key="1">
    <citation type="submission" date="2023-01" db="EMBL/GenBank/DDBJ databases">
        <title>Complete genome sequence of Planctobacterium marinum strain Dej080120_11.</title>
        <authorList>
            <person name="Ueki S."/>
            <person name="Maruyama F."/>
        </authorList>
    </citation>
    <scope>NUCLEOTIDE SEQUENCE</scope>
    <source>
        <strain evidence="5">Dej080120_11</strain>
    </source>
</reference>
<accession>A0AA48HYQ0</accession>
<dbReference type="CDD" id="cd01392">
    <property type="entry name" value="HTH_LacI"/>
    <property type="match status" value="1"/>
</dbReference>
<evidence type="ECO:0000256" key="1">
    <source>
        <dbReference type="ARBA" id="ARBA00023015"/>
    </source>
</evidence>
<evidence type="ECO:0000259" key="4">
    <source>
        <dbReference type="PROSITE" id="PS50932"/>
    </source>
</evidence>
<dbReference type="Proteomes" id="UP001333710">
    <property type="component" value="Chromosome"/>
</dbReference>
<dbReference type="Gene3D" id="1.10.260.40">
    <property type="entry name" value="lambda repressor-like DNA-binding domains"/>
    <property type="match status" value="1"/>
</dbReference>
<feature type="domain" description="HTH lacI-type" evidence="4">
    <location>
        <begin position="6"/>
        <end position="60"/>
    </location>
</feature>
<protein>
    <submittedName>
        <fullName evidence="5">LacI family transcriptional regulator</fullName>
    </submittedName>
</protein>
<sequence length="333" mass="36502">MTKKASTLTDVARIAGVSESTVSRALNDSNLVSEKTRKRIKQIAQEMGFKINTLARNLRTQKSYTIAVVLVVSSEEDQSASDPFLLSLVGVIADELSKRNYDLLLSSHPGEALENVPELVNQKKADGVILFGQGDDIEHFTEVVKPELPAIVWGQVAPGSGYVTVGTDNYKGGMLATQHLLETGRKSICFAGHLSYETEQRYFGYQQALKDAGKQYRHHLDVRFNFSDAYKTTKALLEEGQFHYDAIVAASDTIALGMIKALTEAGKIIPDDVAFVGYDDISVSAYTTPALSTIRQDTRKGGEKLVELLFDRLAGKPGKSHILDTQLIQRSSS</sequence>
<proteinExistence type="predicted"/>
<dbReference type="KEGG" id="pmaw:MACH26_37990"/>
<dbReference type="SMART" id="SM00354">
    <property type="entry name" value="HTH_LACI"/>
    <property type="match status" value="1"/>
</dbReference>
<dbReference type="SUPFAM" id="SSF53822">
    <property type="entry name" value="Periplasmic binding protein-like I"/>
    <property type="match status" value="1"/>
</dbReference>
<dbReference type="RefSeq" id="WP_338294350.1">
    <property type="nucleotide sequence ID" value="NZ_AP027272.1"/>
</dbReference>
<dbReference type="Pfam" id="PF13377">
    <property type="entry name" value="Peripla_BP_3"/>
    <property type="match status" value="1"/>
</dbReference>
<keyword evidence="2" id="KW-0238">DNA-binding</keyword>
<dbReference type="GO" id="GO:0000976">
    <property type="term" value="F:transcription cis-regulatory region binding"/>
    <property type="evidence" value="ECO:0007669"/>
    <property type="project" value="TreeGrafter"/>
</dbReference>
<dbReference type="SUPFAM" id="SSF47413">
    <property type="entry name" value="lambda repressor-like DNA-binding domains"/>
    <property type="match status" value="1"/>
</dbReference>
<keyword evidence="3" id="KW-0804">Transcription</keyword>
<dbReference type="EMBL" id="AP027272">
    <property type="protein sequence ID" value="BDX08278.1"/>
    <property type="molecule type" value="Genomic_DNA"/>
</dbReference>
<dbReference type="Pfam" id="PF00356">
    <property type="entry name" value="LacI"/>
    <property type="match status" value="1"/>
</dbReference>
<dbReference type="PANTHER" id="PTHR30146:SF120">
    <property type="entry name" value="ALANINE RACEMASE"/>
    <property type="match status" value="1"/>
</dbReference>
<dbReference type="PRINTS" id="PR00036">
    <property type="entry name" value="HTHLACI"/>
</dbReference>
<dbReference type="InterPro" id="IPR000843">
    <property type="entry name" value="HTH_LacI"/>
</dbReference>
<evidence type="ECO:0000256" key="2">
    <source>
        <dbReference type="ARBA" id="ARBA00023125"/>
    </source>
</evidence>